<dbReference type="EMBL" id="JADZLT010000051">
    <property type="protein sequence ID" value="MBH0238805.1"/>
    <property type="molecule type" value="Genomic_DNA"/>
</dbReference>
<comment type="caution">
    <text evidence="3">The sequence shown here is derived from an EMBL/GenBank/DDBJ whole genome shotgun (WGS) entry which is preliminary data.</text>
</comment>
<dbReference type="PANTHER" id="PTHR11091">
    <property type="entry name" value="OXIDOREDUCTASE-RELATED"/>
    <property type="match status" value="1"/>
</dbReference>
<dbReference type="Proteomes" id="UP000631694">
    <property type="component" value="Unassembled WGS sequence"/>
</dbReference>
<dbReference type="PANTHER" id="PTHR11091:SF0">
    <property type="entry name" value="MALATE DEHYDROGENASE"/>
    <property type="match status" value="1"/>
</dbReference>
<dbReference type="SUPFAM" id="SSF89733">
    <property type="entry name" value="L-sulfolactate dehydrogenase-like"/>
    <property type="match status" value="1"/>
</dbReference>
<gene>
    <name evidence="3" type="ORF">I5731_13295</name>
</gene>
<dbReference type="AlphaFoldDB" id="A0A931I3X5"/>
<evidence type="ECO:0000256" key="1">
    <source>
        <dbReference type="ARBA" id="ARBA00006056"/>
    </source>
</evidence>
<evidence type="ECO:0000313" key="4">
    <source>
        <dbReference type="Proteomes" id="UP000631694"/>
    </source>
</evidence>
<accession>A0A931I3X5</accession>
<evidence type="ECO:0000256" key="2">
    <source>
        <dbReference type="ARBA" id="ARBA00023002"/>
    </source>
</evidence>
<organism evidence="3 4">
    <name type="scientific">Methylobrevis albus</name>
    <dbReference type="NCBI Taxonomy" id="2793297"/>
    <lineage>
        <taxon>Bacteria</taxon>
        <taxon>Pseudomonadati</taxon>
        <taxon>Pseudomonadota</taxon>
        <taxon>Alphaproteobacteria</taxon>
        <taxon>Hyphomicrobiales</taxon>
        <taxon>Pleomorphomonadaceae</taxon>
        <taxon>Methylobrevis</taxon>
    </lineage>
</organism>
<keyword evidence="2" id="KW-0560">Oxidoreductase</keyword>
<dbReference type="RefSeq" id="WP_197311887.1">
    <property type="nucleotide sequence ID" value="NZ_JADZLT010000051.1"/>
</dbReference>
<name>A0A931I3X5_9HYPH</name>
<protein>
    <submittedName>
        <fullName evidence="3">Ldh family oxidoreductase</fullName>
    </submittedName>
</protein>
<dbReference type="InterPro" id="IPR043144">
    <property type="entry name" value="Mal/L-sulf/L-lact_DH-like_ah"/>
</dbReference>
<dbReference type="GO" id="GO:0016491">
    <property type="term" value="F:oxidoreductase activity"/>
    <property type="evidence" value="ECO:0007669"/>
    <property type="project" value="UniProtKB-KW"/>
</dbReference>
<dbReference type="Pfam" id="PF02615">
    <property type="entry name" value="Ldh_2"/>
    <property type="match status" value="1"/>
</dbReference>
<dbReference type="InterPro" id="IPR036111">
    <property type="entry name" value="Mal/L-sulfo/L-lacto_DH-like_sf"/>
</dbReference>
<proteinExistence type="inferred from homology"/>
<dbReference type="InterPro" id="IPR043143">
    <property type="entry name" value="Mal/L-sulf/L-lact_DH-like_NADP"/>
</dbReference>
<dbReference type="InterPro" id="IPR003767">
    <property type="entry name" value="Malate/L-lactate_DH-like"/>
</dbReference>
<evidence type="ECO:0000313" key="3">
    <source>
        <dbReference type="EMBL" id="MBH0238805.1"/>
    </source>
</evidence>
<comment type="similarity">
    <text evidence="1">Belongs to the LDH2/MDH2 oxidoreductase family.</text>
</comment>
<keyword evidence="4" id="KW-1185">Reference proteome</keyword>
<dbReference type="Gene3D" id="3.30.1370.60">
    <property type="entry name" value="Hypothetical oxidoreductase yiak, domain 2"/>
    <property type="match status" value="1"/>
</dbReference>
<sequence>MSETQPAARPAVARATEAAATRFIADAFAKVGFTEADAATAGRLMTRADLSGADAHGIFRLPMYVERIEAGGMAPRPEIVTNRTAPSVALIDGGNGLGHLVMSRAVETAMAMAQETGIGWVGVRRSNHAGPAALYVEGPAAAGMAAIYSVVASSNHMAPWGGAEALLGTNPIAFGIPAGAEPDVILDIATTVVSYGTVKAQLMNGRPIPEGWLVDPATGAPVVDAAGVAGSLLLPIGGYKGSGIAFALGLLAGTLNGAAFGRDVVDFNADRATETNTGHFVVVIDVARFLPLETFRADVDRHIADFRAAKALPGWPPVRLPGEARASRITERTRDGIPIPAPLAKVLDGLADRLGIARLEREG</sequence>
<dbReference type="Gene3D" id="1.10.1530.10">
    <property type="match status" value="1"/>
</dbReference>
<reference evidence="3" key="1">
    <citation type="submission" date="2020-12" db="EMBL/GenBank/DDBJ databases">
        <title>Methylobrevis albus sp. nov., isolated from fresh water lack sediment.</title>
        <authorList>
            <person name="Zou Q."/>
        </authorList>
    </citation>
    <scope>NUCLEOTIDE SEQUENCE</scope>
    <source>
        <strain evidence="3">L22</strain>
    </source>
</reference>